<proteinExistence type="predicted"/>
<evidence type="ECO:0000313" key="3">
    <source>
        <dbReference type="EMBL" id="ABC31697.1"/>
    </source>
</evidence>
<dbReference type="OrthoDB" id="6357069at2"/>
<dbReference type="eggNOG" id="ENOG5033AFY">
    <property type="taxonomic scope" value="Bacteria"/>
</dbReference>
<evidence type="ECO:0000313" key="4">
    <source>
        <dbReference type="Proteomes" id="UP000000238"/>
    </source>
</evidence>
<dbReference type="InterPro" id="IPR011990">
    <property type="entry name" value="TPR-like_helical_dom_sf"/>
</dbReference>
<reference evidence="3 4" key="1">
    <citation type="journal article" date="2005" name="Nucleic Acids Res.">
        <title>Genomic blueprint of Hahella chejuensis, a marine microbe producing an algicidal agent.</title>
        <authorList>
            <person name="Jeong H."/>
            <person name="Yim J.H."/>
            <person name="Lee C."/>
            <person name="Choi S.-H."/>
            <person name="Park Y.K."/>
            <person name="Yoon S.H."/>
            <person name="Hur C.-G."/>
            <person name="Kang H.-Y."/>
            <person name="Kim D."/>
            <person name="Lee H.H."/>
            <person name="Park K.H."/>
            <person name="Park S.-H."/>
            <person name="Park H.-S."/>
            <person name="Lee H.K."/>
            <person name="Oh T.K."/>
            <person name="Kim J.F."/>
        </authorList>
    </citation>
    <scope>NUCLEOTIDE SEQUENCE [LARGE SCALE GENOMIC DNA]</scope>
    <source>
        <strain evidence="3 4">KCTC 2396</strain>
    </source>
</reference>
<feature type="chain" id="PRO_5004214953" evidence="2">
    <location>
        <begin position="20"/>
        <end position="272"/>
    </location>
</feature>
<feature type="repeat" description="TPR" evidence="1">
    <location>
        <begin position="63"/>
        <end position="96"/>
    </location>
</feature>
<dbReference type="Gene3D" id="1.25.40.10">
    <property type="entry name" value="Tetratricopeptide repeat domain"/>
    <property type="match status" value="1"/>
</dbReference>
<keyword evidence="1" id="KW-0802">TPR repeat</keyword>
<dbReference type="EMBL" id="CP000155">
    <property type="protein sequence ID" value="ABC31697.1"/>
    <property type="molecule type" value="Genomic_DNA"/>
</dbReference>
<protein>
    <submittedName>
        <fullName evidence="3">Protein containing tetratricopeptide repeat</fullName>
    </submittedName>
</protein>
<feature type="signal peptide" evidence="2">
    <location>
        <begin position="1"/>
        <end position="19"/>
    </location>
</feature>
<dbReference type="InterPro" id="IPR019734">
    <property type="entry name" value="TPR_rpt"/>
</dbReference>
<name>Q2SCC7_HAHCH</name>
<dbReference type="AlphaFoldDB" id="Q2SCC7"/>
<evidence type="ECO:0000256" key="2">
    <source>
        <dbReference type="SAM" id="SignalP"/>
    </source>
</evidence>
<sequence length="272" mass="31123">MFRRTLLILALSFACQANADSLAPEHEMRRLLFVAEESIEAERFAQAQEALDKVSELNITPTVQYYFYRGRVAMKSGEYEKAREAFVRYVNLAGGEGEYYEESLRSITRLDDQLKPARQTAESTSIDWSKVVDNGSGEYLQKLRGLYLAGSDQSALVQHINSLLAANVYTPSRIRKLNEEEGIVYRVSVNTRNEIVLQETNYLSANVSHNISRFKVFGVDPYVRSGCDLNQRACWLWNPENQDEKWLMITENKNAVDELSRAMTELIKLLQS</sequence>
<dbReference type="KEGG" id="hch:HCH_05012"/>
<evidence type="ECO:0000256" key="1">
    <source>
        <dbReference type="PROSITE-ProRule" id="PRU00339"/>
    </source>
</evidence>
<accession>Q2SCC7</accession>
<keyword evidence="4" id="KW-1185">Reference proteome</keyword>
<dbReference type="PROSITE" id="PS51257">
    <property type="entry name" value="PROKAR_LIPOPROTEIN"/>
    <property type="match status" value="1"/>
</dbReference>
<dbReference type="SUPFAM" id="SSF48452">
    <property type="entry name" value="TPR-like"/>
    <property type="match status" value="1"/>
</dbReference>
<organism evidence="3 4">
    <name type="scientific">Hahella chejuensis (strain KCTC 2396)</name>
    <dbReference type="NCBI Taxonomy" id="349521"/>
    <lineage>
        <taxon>Bacteria</taxon>
        <taxon>Pseudomonadati</taxon>
        <taxon>Pseudomonadota</taxon>
        <taxon>Gammaproteobacteria</taxon>
        <taxon>Oceanospirillales</taxon>
        <taxon>Hahellaceae</taxon>
        <taxon>Hahella</taxon>
    </lineage>
</organism>
<gene>
    <name evidence="3" type="ordered locus">HCH_05012</name>
</gene>
<dbReference type="HOGENOM" id="CLU_955812_0_0_6"/>
<dbReference type="PROSITE" id="PS50005">
    <property type="entry name" value="TPR"/>
    <property type="match status" value="1"/>
</dbReference>
<keyword evidence="2" id="KW-0732">Signal</keyword>
<dbReference type="Proteomes" id="UP000000238">
    <property type="component" value="Chromosome"/>
</dbReference>
<dbReference type="RefSeq" id="WP_011398762.1">
    <property type="nucleotide sequence ID" value="NC_007645.1"/>
</dbReference>